<keyword evidence="2" id="KW-0808">Transferase</keyword>
<accession>A0A5E4NC32</accession>
<sequence>MTVVFADDTAIMTTNEDQQTSTDWLQRSINNVSNRTKRMKIKINSEKSMHVNYTLRKTVYKSVLLHQQSIPQCDSAKYLGMDLDSDSTGSTTLD</sequence>
<evidence type="ECO:0000313" key="3">
    <source>
        <dbReference type="Proteomes" id="UP000325440"/>
    </source>
</evidence>
<dbReference type="InterPro" id="IPR000477">
    <property type="entry name" value="RT_dom"/>
</dbReference>
<dbReference type="EMBL" id="CABPRJ010001914">
    <property type="protein sequence ID" value="VVC41247.1"/>
    <property type="molecule type" value="Genomic_DNA"/>
</dbReference>
<dbReference type="GO" id="GO:0003964">
    <property type="term" value="F:RNA-directed DNA polymerase activity"/>
    <property type="evidence" value="ECO:0007669"/>
    <property type="project" value="UniProtKB-KW"/>
</dbReference>
<keyword evidence="2" id="KW-0548">Nucleotidyltransferase</keyword>
<dbReference type="OrthoDB" id="6625420at2759"/>
<name>A0A5E4NC32_9HEMI</name>
<dbReference type="AlphaFoldDB" id="A0A5E4NC32"/>
<keyword evidence="3" id="KW-1185">Reference proteome</keyword>
<gene>
    <name evidence="2" type="ORF">CINCED_3A021393</name>
</gene>
<dbReference type="PROSITE" id="PS50878">
    <property type="entry name" value="RT_POL"/>
    <property type="match status" value="1"/>
</dbReference>
<evidence type="ECO:0000313" key="2">
    <source>
        <dbReference type="EMBL" id="VVC41247.1"/>
    </source>
</evidence>
<reference evidence="2 3" key="1">
    <citation type="submission" date="2019-08" db="EMBL/GenBank/DDBJ databases">
        <authorList>
            <person name="Alioto T."/>
            <person name="Alioto T."/>
            <person name="Gomez Garrido J."/>
        </authorList>
    </citation>
    <scope>NUCLEOTIDE SEQUENCE [LARGE SCALE GENOMIC DNA]</scope>
</reference>
<organism evidence="2 3">
    <name type="scientific">Cinara cedri</name>
    <dbReference type="NCBI Taxonomy" id="506608"/>
    <lineage>
        <taxon>Eukaryota</taxon>
        <taxon>Metazoa</taxon>
        <taxon>Ecdysozoa</taxon>
        <taxon>Arthropoda</taxon>
        <taxon>Hexapoda</taxon>
        <taxon>Insecta</taxon>
        <taxon>Pterygota</taxon>
        <taxon>Neoptera</taxon>
        <taxon>Paraneoptera</taxon>
        <taxon>Hemiptera</taxon>
        <taxon>Sternorrhyncha</taxon>
        <taxon>Aphidomorpha</taxon>
        <taxon>Aphidoidea</taxon>
        <taxon>Aphididae</taxon>
        <taxon>Lachninae</taxon>
        <taxon>Cinara</taxon>
    </lineage>
</organism>
<keyword evidence="2" id="KW-0695">RNA-directed DNA polymerase</keyword>
<dbReference type="Pfam" id="PF00078">
    <property type="entry name" value="RVT_1"/>
    <property type="match status" value="1"/>
</dbReference>
<proteinExistence type="predicted"/>
<dbReference type="Proteomes" id="UP000325440">
    <property type="component" value="Unassembled WGS sequence"/>
</dbReference>
<evidence type="ECO:0000259" key="1">
    <source>
        <dbReference type="PROSITE" id="PS50878"/>
    </source>
</evidence>
<feature type="domain" description="Reverse transcriptase" evidence="1">
    <location>
        <begin position="1"/>
        <end position="83"/>
    </location>
</feature>
<protein>
    <submittedName>
        <fullName evidence="2">Reverse transcriptase domain</fullName>
    </submittedName>
</protein>